<proteinExistence type="predicted"/>
<feature type="compositionally biased region" description="Basic and acidic residues" evidence="3">
    <location>
        <begin position="91"/>
        <end position="102"/>
    </location>
</feature>
<name>A0A2N5ZI68_MUIH1</name>
<dbReference type="EMBL" id="PKTG01000064">
    <property type="protein sequence ID" value="PLX18341.1"/>
    <property type="molecule type" value="Genomic_DNA"/>
</dbReference>
<evidence type="ECO:0000313" key="6">
    <source>
        <dbReference type="EMBL" id="PLX18341.1"/>
    </source>
</evidence>
<comment type="subcellular location">
    <subcellularLocation>
        <location evidence="1">Membrane</location>
    </subcellularLocation>
</comment>
<evidence type="ECO:0000256" key="4">
    <source>
        <dbReference type="SAM" id="Phobius"/>
    </source>
</evidence>
<keyword evidence="4" id="KW-1133">Transmembrane helix</keyword>
<dbReference type="GO" id="GO:0016020">
    <property type="term" value="C:membrane"/>
    <property type="evidence" value="ECO:0007669"/>
    <property type="project" value="UniProtKB-SubCell"/>
</dbReference>
<dbReference type="Pfam" id="PF13677">
    <property type="entry name" value="MotB_plug"/>
    <property type="match status" value="1"/>
</dbReference>
<keyword evidence="2 4" id="KW-0472">Membrane</keyword>
<keyword evidence="4" id="KW-0812">Transmembrane</keyword>
<evidence type="ECO:0000313" key="7">
    <source>
        <dbReference type="Proteomes" id="UP000234857"/>
    </source>
</evidence>
<protein>
    <recommendedName>
        <fullName evidence="5">Motility protein B-like N-terminal domain-containing protein</fullName>
    </recommendedName>
</protein>
<dbReference type="Proteomes" id="UP000234857">
    <property type="component" value="Unassembled WGS sequence"/>
</dbReference>
<feature type="domain" description="Motility protein B-like N-terminal" evidence="5">
    <location>
        <begin position="4"/>
        <end position="56"/>
    </location>
</feature>
<dbReference type="InterPro" id="IPR025713">
    <property type="entry name" value="MotB-like_N_dom"/>
</dbReference>
<comment type="caution">
    <text evidence="6">The sequence shown here is derived from an EMBL/GenBank/DDBJ whole genome shotgun (WGS) entry which is preliminary data.</text>
</comment>
<dbReference type="AlphaFoldDB" id="A0A2N5ZI68"/>
<evidence type="ECO:0000256" key="2">
    <source>
        <dbReference type="ARBA" id="ARBA00023136"/>
    </source>
</evidence>
<feature type="region of interest" description="Disordered" evidence="3">
    <location>
        <begin position="69"/>
        <end position="102"/>
    </location>
</feature>
<reference evidence="6 7" key="1">
    <citation type="submission" date="2017-11" db="EMBL/GenBank/DDBJ databases">
        <title>Genome-resolved metagenomics identifies genetic mobility, metabolic interactions, and unexpected diversity in perchlorate-reducing communities.</title>
        <authorList>
            <person name="Barnum T.P."/>
            <person name="Figueroa I.A."/>
            <person name="Carlstrom C.I."/>
            <person name="Lucas L.N."/>
            <person name="Engelbrektson A.L."/>
            <person name="Coates J.D."/>
        </authorList>
    </citation>
    <scope>NUCLEOTIDE SEQUENCE [LARGE SCALE GENOMIC DNA]</scope>
    <source>
        <strain evidence="6">BM706</strain>
    </source>
</reference>
<organism evidence="6 7">
    <name type="scientific">Muiribacterium halophilum</name>
    <dbReference type="NCBI Taxonomy" id="2053465"/>
    <lineage>
        <taxon>Bacteria</taxon>
        <taxon>Candidatus Muiribacteriota</taxon>
        <taxon>Candidatus Muiribacteriia</taxon>
        <taxon>Candidatus Muiribacteriales</taxon>
        <taxon>Candidatus Muiribacteriaceae</taxon>
        <taxon>Candidatus Muiribacterium</taxon>
    </lineage>
</organism>
<evidence type="ECO:0000256" key="1">
    <source>
        <dbReference type="ARBA" id="ARBA00004370"/>
    </source>
</evidence>
<sequence>MGKKKEPEGPKGAPSWTLTYGDCMTLLLCFFVLLFSFSTLDIVKFQRIVDSFQGAFGVLDGGEPISQGQLKKAKNVKENNKMDESDDDQPEQIKEISENKKK</sequence>
<evidence type="ECO:0000259" key="5">
    <source>
        <dbReference type="Pfam" id="PF13677"/>
    </source>
</evidence>
<accession>A0A2N5ZI68</accession>
<evidence type="ECO:0000256" key="3">
    <source>
        <dbReference type="SAM" id="MobiDB-lite"/>
    </source>
</evidence>
<gene>
    <name evidence="6" type="ORF">C0601_04810</name>
</gene>
<feature type="transmembrane region" description="Helical" evidence="4">
    <location>
        <begin position="24"/>
        <end position="43"/>
    </location>
</feature>